<evidence type="ECO:0008006" key="5">
    <source>
        <dbReference type="Google" id="ProtNLM"/>
    </source>
</evidence>
<reference evidence="2 4" key="1">
    <citation type="journal article" date="2014" name="Nat. Genet.">
        <title>Genome and transcriptome of the porcine whipworm Trichuris suis.</title>
        <authorList>
            <person name="Jex A.R."/>
            <person name="Nejsum P."/>
            <person name="Schwarz E.M."/>
            <person name="Hu L."/>
            <person name="Young N.D."/>
            <person name="Hall R.S."/>
            <person name="Korhonen P.K."/>
            <person name="Liao S."/>
            <person name="Thamsborg S."/>
            <person name="Xia J."/>
            <person name="Xu P."/>
            <person name="Wang S."/>
            <person name="Scheerlinck J.P."/>
            <person name="Hofmann A."/>
            <person name="Sternberg P.W."/>
            <person name="Wang J."/>
            <person name="Gasser R.B."/>
        </authorList>
    </citation>
    <scope>NUCLEOTIDE SEQUENCE [LARGE SCALE GENOMIC DNA]</scope>
    <source>
        <strain evidence="3">DCEP-RM93F</strain>
        <strain evidence="2">DCEP-RM93M</strain>
    </source>
</reference>
<gene>
    <name evidence="2" type="ORF">M513_01536</name>
    <name evidence="3" type="ORF">M514_01536</name>
</gene>
<dbReference type="AlphaFoldDB" id="A0A085MJN7"/>
<evidence type="ECO:0000313" key="3">
    <source>
        <dbReference type="EMBL" id="KFD66539.1"/>
    </source>
</evidence>
<dbReference type="Proteomes" id="UP000030764">
    <property type="component" value="Unassembled WGS sequence"/>
</dbReference>
<evidence type="ECO:0000313" key="4">
    <source>
        <dbReference type="Proteomes" id="UP000030764"/>
    </source>
</evidence>
<keyword evidence="1" id="KW-0472">Membrane</keyword>
<feature type="transmembrane region" description="Helical" evidence="1">
    <location>
        <begin position="108"/>
        <end position="132"/>
    </location>
</feature>
<dbReference type="EMBL" id="KL363188">
    <property type="protein sequence ID" value="KFD57433.1"/>
    <property type="molecule type" value="Genomic_DNA"/>
</dbReference>
<evidence type="ECO:0000256" key="1">
    <source>
        <dbReference type="SAM" id="Phobius"/>
    </source>
</evidence>
<accession>A0A085MJN7</accession>
<keyword evidence="4" id="KW-1185">Reference proteome</keyword>
<feature type="transmembrane region" description="Helical" evidence="1">
    <location>
        <begin position="153"/>
        <end position="178"/>
    </location>
</feature>
<feature type="transmembrane region" description="Helical" evidence="1">
    <location>
        <begin position="184"/>
        <end position="203"/>
    </location>
</feature>
<name>A0A085MJN7_9BILA</name>
<feature type="transmembrane region" description="Helical" evidence="1">
    <location>
        <begin position="59"/>
        <end position="80"/>
    </location>
</feature>
<evidence type="ECO:0000313" key="2">
    <source>
        <dbReference type="EMBL" id="KFD57433.1"/>
    </source>
</evidence>
<sequence length="237" mass="27365">MNHRSWEWSTPIRCILTGWQTLFFNIADIHLSFSLLFMSIDCLNAFAMKSALRRLTDIFIYHFWWMLLAADLLGVVLQLFQALPASTIVINICWFYELFPPIYVNGHLILITICDMISGSIYLCSIVLLILNRSQYDSVRAAQVKRQLGIMRQIVVVVSFCIVFQLIPFLFVMVSIYFQLDTEVIQVHLWTIQTFGFAMVPLFRLTKDPTARKLLQGRLGLVAMNIAFPKGNLHHTV</sequence>
<protein>
    <recommendedName>
        <fullName evidence="5">G-protein coupled receptors family 1 profile domain-containing protein</fullName>
    </recommendedName>
</protein>
<proteinExistence type="predicted"/>
<keyword evidence="1" id="KW-1133">Transmembrane helix</keyword>
<organism evidence="2 4">
    <name type="scientific">Trichuris suis</name>
    <name type="common">pig whipworm</name>
    <dbReference type="NCBI Taxonomy" id="68888"/>
    <lineage>
        <taxon>Eukaryota</taxon>
        <taxon>Metazoa</taxon>
        <taxon>Ecdysozoa</taxon>
        <taxon>Nematoda</taxon>
        <taxon>Enoplea</taxon>
        <taxon>Dorylaimia</taxon>
        <taxon>Trichinellida</taxon>
        <taxon>Trichuridae</taxon>
        <taxon>Trichuris</taxon>
    </lineage>
</organism>
<dbReference type="Proteomes" id="UP000030758">
    <property type="component" value="Unassembled WGS sequence"/>
</dbReference>
<keyword evidence="1" id="KW-0812">Transmembrane</keyword>
<dbReference type="EMBL" id="KL367523">
    <property type="protein sequence ID" value="KFD66539.1"/>
    <property type="molecule type" value="Genomic_DNA"/>
</dbReference>